<evidence type="ECO:0000259" key="2">
    <source>
        <dbReference type="Pfam" id="PF00144"/>
    </source>
</evidence>
<dbReference type="RefSeq" id="YP_009608201.1">
    <property type="nucleotide sequence ID" value="NC_041989.1"/>
</dbReference>
<dbReference type="InterPro" id="IPR012338">
    <property type="entry name" value="Beta-lactam/transpept-like"/>
</dbReference>
<feature type="compositionally biased region" description="Low complexity" evidence="1">
    <location>
        <begin position="846"/>
        <end position="856"/>
    </location>
</feature>
<evidence type="ECO:0000259" key="3">
    <source>
        <dbReference type="Pfam" id="PF21722"/>
    </source>
</evidence>
<protein>
    <submittedName>
        <fullName evidence="4">Minor tail protein</fullName>
    </submittedName>
</protein>
<feature type="region of interest" description="Disordered" evidence="1">
    <location>
        <begin position="793"/>
        <end position="946"/>
    </location>
</feature>
<feature type="compositionally biased region" description="Gly residues" evidence="1">
    <location>
        <begin position="879"/>
        <end position="888"/>
    </location>
</feature>
<feature type="domain" description="Glycine-rich" evidence="3">
    <location>
        <begin position="725"/>
        <end position="934"/>
    </location>
</feature>
<sequence>MIVSYNVYDADTNLKINELPVPIDQDFDWTGRSSGTPYRVYTRTIDQAGNISDPGPVTEVSTDAFTAESEMDPADKAVVDQIIADAMAAGAGPGVIWKITSPKGHYMGSMGWRDYAKSRPISVDDHFRTGSATKPYVAAAVLRCVDQGLLSLEDTLDQFDTPKYKFSDVDRANKIKVKHLLMMRSGIFDEQKDLNMLLRLVLFPGMEFNEDAHFAIAKGHPLMFEPGTDFYYTNANYVMAGLVAQAVSGRNIRDIVIEDIFEPLGLTETSWPNTPKMPEPYAPGFGGGGQAATANTTGIHPSYAWAAGCIVTTINDMHKWVEAMRDNKILSPETYDVWMNTYCPIPMGSSFAPKQVGYGLGMYDYGDWKGHAGSWPGYECSPMWHPETGAVICIAENSQTAGNDGAGVATWSRMFPEIAKHLVPGSMPEKEYVACSVPADPRVFGVAPANLGYGGVSAAITGSGAASVQFTAKPGEDVFAFVNWDRQGAIPVVKYGGVDMTRIATAYHNNDAQYGGQALYRLAGAGTGVAKTLAVSGGTTWITGYGVSFGLVNEVSTASINHGMGTVHSHSVSNPRGITLQAFSAAYGSSDLGLPSNARRRAHFRGISPMLSVNTTIKTGDVSALSATVNRWSSIAVNLVIAQDVEAKPLPGVLKVAGGQPALVVDVANKVITPTKASLSISGGRPGGEALFPAGAALAVTGGTPTVEVKAAFEPFVEENVNRTNAPVPEGTTGAWVTLGGAGGGGGSGRRSNSGYRYGGGGGGGGAYVDRVFVPVELMGDTYTVTRGLGGAGGARAAGTSGGNNGTPGGSTVFSSGSVSLTASGGAAGVRGTSSSASGSGGAGGTTSISGVSATGYTGGKGGNGGSNPTSGQSRTDGSGAGGRGAGGLLSNDNSISSGSNGTSSGPAGNGGGGAAGSTIAGGSNAGSGGDGYNKIEWSNLPDGGA</sequence>
<dbReference type="Pfam" id="PF21722">
    <property type="entry name" value="Gly_rich_2"/>
    <property type="match status" value="1"/>
</dbReference>
<evidence type="ECO:0000313" key="5">
    <source>
        <dbReference type="Proteomes" id="UP000006947"/>
    </source>
</evidence>
<dbReference type="InterPro" id="IPR050491">
    <property type="entry name" value="AmpC-like"/>
</dbReference>
<dbReference type="GeneID" id="40084222"/>
<dbReference type="OrthoDB" id="838at10239"/>
<evidence type="ECO:0000313" key="4">
    <source>
        <dbReference type="EMBL" id="AEJ92999.1"/>
    </source>
</evidence>
<feature type="compositionally biased region" description="Gly residues" evidence="1">
    <location>
        <begin position="857"/>
        <end position="866"/>
    </location>
</feature>
<dbReference type="InterPro" id="IPR049304">
    <property type="entry name" value="Gly_rich_dom"/>
</dbReference>
<dbReference type="Gene3D" id="3.40.710.10">
    <property type="entry name" value="DD-peptidase/beta-lactamase superfamily"/>
    <property type="match status" value="1"/>
</dbReference>
<organism evidence="4 5">
    <name type="scientific">Mycobacterium phage Shauna1</name>
    <dbReference type="NCBI Taxonomy" id="1036615"/>
    <lineage>
        <taxon>Viruses</taxon>
        <taxon>Duplodnaviria</taxon>
        <taxon>Heunggongvirae</taxon>
        <taxon>Uroviricota</taxon>
        <taxon>Caudoviricetes</taxon>
        <taxon>Gracegardnervirinae</taxon>
        <taxon>Cheoctovirus</taxon>
        <taxon>Cheoctovirus shauna1</taxon>
        <taxon>Mycobacterium virus Shauna1</taxon>
    </lineage>
</organism>
<keyword evidence="5" id="KW-1185">Reference proteome</keyword>
<dbReference type="Pfam" id="PF00144">
    <property type="entry name" value="Beta-lactamase"/>
    <property type="match status" value="1"/>
</dbReference>
<evidence type="ECO:0000256" key="1">
    <source>
        <dbReference type="SAM" id="MobiDB-lite"/>
    </source>
</evidence>
<reference evidence="4 5" key="1">
    <citation type="journal article" date="2012" name="J. Virol.">
        <title>Complete Genome Sequences of 138 Mycobacteriophages.</title>
        <authorList>
            <consortium name="the Science Education Alliance Phage Hunters Advancing Genomics and Evolutionary Science Program"/>
            <consortium name="the KwaZulu-Natal Research Institute for Tuberculosis and HIV Mycobacterial Genetics Course Students"/>
            <consortium name="the Phage Hunters Integrating Research and Education Program"/>
            <person name="Hatfull G.F."/>
        </authorList>
    </citation>
    <scope>NUCLEOTIDE SEQUENCE [LARGE SCALE GENOMIC DNA]</scope>
    <source>
        <strain evidence="4 5">Shauna1</strain>
    </source>
</reference>
<gene>
    <name evidence="4" type="primary">19</name>
    <name evidence="4" type="ORF">SHAUNA1_19</name>
</gene>
<dbReference type="EMBL" id="JN020141">
    <property type="protein sequence ID" value="AEJ92999.1"/>
    <property type="molecule type" value="Genomic_DNA"/>
</dbReference>
<proteinExistence type="predicted"/>
<dbReference type="PANTHER" id="PTHR46825:SF7">
    <property type="entry name" value="D-ALANYL-D-ALANINE CARBOXYPEPTIDASE"/>
    <property type="match status" value="1"/>
</dbReference>
<dbReference type="PANTHER" id="PTHR46825">
    <property type="entry name" value="D-ALANYL-D-ALANINE-CARBOXYPEPTIDASE/ENDOPEPTIDASE AMPH"/>
    <property type="match status" value="1"/>
</dbReference>
<dbReference type="SUPFAM" id="SSF56601">
    <property type="entry name" value="beta-lactamase/transpeptidase-like"/>
    <property type="match status" value="1"/>
</dbReference>
<feature type="domain" description="Beta-lactamase-related" evidence="2">
    <location>
        <begin position="79"/>
        <end position="402"/>
    </location>
</feature>
<dbReference type="InterPro" id="IPR001466">
    <property type="entry name" value="Beta-lactam-related"/>
</dbReference>
<name>G1DU00_9CAUD</name>
<accession>G1DU00</accession>
<feature type="compositionally biased region" description="Low complexity" evidence="1">
    <location>
        <begin position="810"/>
        <end position="838"/>
    </location>
</feature>
<feature type="compositionally biased region" description="Low complexity" evidence="1">
    <location>
        <begin position="889"/>
        <end position="907"/>
    </location>
</feature>
<feature type="compositionally biased region" description="Gly residues" evidence="1">
    <location>
        <begin position="793"/>
        <end position="809"/>
    </location>
</feature>
<dbReference type="Proteomes" id="UP000006947">
    <property type="component" value="Segment"/>
</dbReference>
<dbReference type="KEGG" id="vg:40084222"/>